<dbReference type="InterPro" id="IPR002656">
    <property type="entry name" value="Acyl_transf_3_dom"/>
</dbReference>
<keyword evidence="4" id="KW-1185">Reference proteome</keyword>
<sequence>MPEDRLSQAADRDGFLDCLKGLAIMTVVAGHTFQGATPDFDEYWPFRVIYAFHMPMFMFVSGMTASFLYQRQIAAGSNVSVLRDDLWKKAQRLLVPFLAWAIVSYFLHPLGDFVAHMAKVIAFPDNGLWFLLALFQCSVALTVATWLIIVFRRCAPQDQALSWGNPWTQAGALIVATFLVNLVSRCIPNGFGLYLARVHFPYFVAGLVYQIALSRGVPAILRPLPYLVFLALVPFWHRTNVSSVISYLPVSWASPRSINSIYVMIVAAAGTLAFVDLAGSIYRRLPVFLERPLLFLGQRSLDIYAIHFHVLGTWPPIIAPILYSLAVSTALRLNSWTALIFFGQRQSRLSQGRDSDFLLREAKPSQSTEAQ</sequence>
<evidence type="ECO:0000259" key="2">
    <source>
        <dbReference type="Pfam" id="PF01757"/>
    </source>
</evidence>
<feature type="transmembrane region" description="Helical" evidence="1">
    <location>
        <begin position="90"/>
        <end position="108"/>
    </location>
</feature>
<dbReference type="EMBL" id="JAGIKT010000111">
    <property type="protein sequence ID" value="MBP0116029.1"/>
    <property type="molecule type" value="Genomic_DNA"/>
</dbReference>
<evidence type="ECO:0000256" key="1">
    <source>
        <dbReference type="SAM" id="Phobius"/>
    </source>
</evidence>
<feature type="transmembrane region" description="Helical" evidence="1">
    <location>
        <begin position="163"/>
        <end position="182"/>
    </location>
</feature>
<reference evidence="3 4" key="1">
    <citation type="submission" date="2021-03" db="EMBL/GenBank/DDBJ databases">
        <title>Genome Sequence of Bradyrhizobium vignae strain ISRA400.</title>
        <authorList>
            <person name="Tisa L.S."/>
            <person name="Svistoonoff S."/>
            <person name="Hocher V."/>
            <person name="Fall S."/>
            <person name="Zaiya A."/>
            <person name="Naing D."/>
            <person name="Niang N."/>
            <person name="Diouf A."/>
            <person name="Dasylva M.C."/>
            <person name="Toure O."/>
            <person name="Gueye M."/>
            <person name="Gully D."/>
            <person name="Tisseyre P."/>
            <person name="Simpson S."/>
            <person name="Morris K."/>
            <person name="Thomas W.K."/>
        </authorList>
    </citation>
    <scope>NUCLEOTIDE SEQUENCE [LARGE SCALE GENOMIC DNA]</scope>
    <source>
        <strain evidence="3 4">ISRA400</strain>
    </source>
</reference>
<proteinExistence type="predicted"/>
<dbReference type="PANTHER" id="PTHR37312">
    <property type="entry name" value="MEMBRANE-BOUND ACYLTRANSFERASE YKRP-RELATED"/>
    <property type="match status" value="1"/>
</dbReference>
<protein>
    <submittedName>
        <fullName evidence="3">Acyltransferase family protein</fullName>
    </submittedName>
</protein>
<keyword evidence="1" id="KW-1133">Transmembrane helix</keyword>
<comment type="caution">
    <text evidence="3">The sequence shown here is derived from an EMBL/GenBank/DDBJ whole genome shotgun (WGS) entry which is preliminary data.</text>
</comment>
<keyword evidence="3" id="KW-0012">Acyltransferase</keyword>
<feature type="transmembrane region" description="Helical" evidence="1">
    <location>
        <begin position="257"/>
        <end position="281"/>
    </location>
</feature>
<dbReference type="PANTHER" id="PTHR37312:SF1">
    <property type="entry name" value="MEMBRANE-BOUND ACYLTRANSFERASE YKRP-RELATED"/>
    <property type="match status" value="1"/>
</dbReference>
<keyword evidence="1" id="KW-0472">Membrane</keyword>
<organism evidence="3 4">
    <name type="scientific">Bradyrhizobium vignae</name>
    <dbReference type="NCBI Taxonomy" id="1549949"/>
    <lineage>
        <taxon>Bacteria</taxon>
        <taxon>Pseudomonadati</taxon>
        <taxon>Pseudomonadota</taxon>
        <taxon>Alphaproteobacteria</taxon>
        <taxon>Hyphomicrobiales</taxon>
        <taxon>Nitrobacteraceae</taxon>
        <taxon>Bradyrhizobium</taxon>
    </lineage>
</organism>
<feature type="transmembrane region" description="Helical" evidence="1">
    <location>
        <begin position="48"/>
        <end position="69"/>
    </location>
</feature>
<feature type="transmembrane region" description="Helical" evidence="1">
    <location>
        <begin position="128"/>
        <end position="151"/>
    </location>
</feature>
<dbReference type="InterPro" id="IPR052734">
    <property type="entry name" value="Nod_factor_acetyltransferase"/>
</dbReference>
<evidence type="ECO:0000313" key="4">
    <source>
        <dbReference type="Proteomes" id="UP000669317"/>
    </source>
</evidence>
<gene>
    <name evidence="3" type="ORF">JWS04_34195</name>
</gene>
<dbReference type="Pfam" id="PF01757">
    <property type="entry name" value="Acyl_transf_3"/>
    <property type="match status" value="1"/>
</dbReference>
<dbReference type="GO" id="GO:0016746">
    <property type="term" value="F:acyltransferase activity"/>
    <property type="evidence" value="ECO:0007669"/>
    <property type="project" value="UniProtKB-KW"/>
</dbReference>
<keyword evidence="3" id="KW-0808">Transferase</keyword>
<feature type="domain" description="Acyltransferase 3" evidence="2">
    <location>
        <begin position="14"/>
        <end position="321"/>
    </location>
</feature>
<dbReference type="Proteomes" id="UP000669317">
    <property type="component" value="Unassembled WGS sequence"/>
</dbReference>
<feature type="transmembrane region" description="Helical" evidence="1">
    <location>
        <begin position="194"/>
        <end position="212"/>
    </location>
</feature>
<name>A0ABS4A6I9_9BRAD</name>
<dbReference type="RefSeq" id="WP_209296547.1">
    <property type="nucleotide sequence ID" value="NZ_JAGIKT010000111.1"/>
</dbReference>
<accession>A0ABS4A6I9</accession>
<evidence type="ECO:0000313" key="3">
    <source>
        <dbReference type="EMBL" id="MBP0116029.1"/>
    </source>
</evidence>
<keyword evidence="1" id="KW-0812">Transmembrane</keyword>